<feature type="signal peptide" evidence="1">
    <location>
        <begin position="1"/>
        <end position="19"/>
    </location>
</feature>
<protein>
    <recommendedName>
        <fullName evidence="4">Secreted protein</fullName>
    </recommendedName>
</protein>
<evidence type="ECO:0000256" key="1">
    <source>
        <dbReference type="SAM" id="SignalP"/>
    </source>
</evidence>
<reference evidence="2 3" key="1">
    <citation type="submission" date="2024-04" db="EMBL/GenBank/DDBJ databases">
        <authorList>
            <person name="Fracassetti M."/>
        </authorList>
    </citation>
    <scope>NUCLEOTIDE SEQUENCE [LARGE SCALE GENOMIC DNA]</scope>
</reference>
<name>A0AAV2FDA2_9ROSI</name>
<accession>A0AAV2FDA2</accession>
<dbReference type="AlphaFoldDB" id="A0AAV2FDA2"/>
<dbReference type="EMBL" id="OZ034819">
    <property type="protein sequence ID" value="CAL1396240.1"/>
    <property type="molecule type" value="Genomic_DNA"/>
</dbReference>
<gene>
    <name evidence="2" type="ORF">LTRI10_LOCUS36620</name>
</gene>
<dbReference type="Proteomes" id="UP001497516">
    <property type="component" value="Chromosome 6"/>
</dbReference>
<feature type="chain" id="PRO_5043662689" description="Secreted protein" evidence="1">
    <location>
        <begin position="20"/>
        <end position="89"/>
    </location>
</feature>
<proteinExistence type="predicted"/>
<organism evidence="2 3">
    <name type="scientific">Linum trigynum</name>
    <dbReference type="NCBI Taxonomy" id="586398"/>
    <lineage>
        <taxon>Eukaryota</taxon>
        <taxon>Viridiplantae</taxon>
        <taxon>Streptophyta</taxon>
        <taxon>Embryophyta</taxon>
        <taxon>Tracheophyta</taxon>
        <taxon>Spermatophyta</taxon>
        <taxon>Magnoliopsida</taxon>
        <taxon>eudicotyledons</taxon>
        <taxon>Gunneridae</taxon>
        <taxon>Pentapetalae</taxon>
        <taxon>rosids</taxon>
        <taxon>fabids</taxon>
        <taxon>Malpighiales</taxon>
        <taxon>Linaceae</taxon>
        <taxon>Linum</taxon>
    </lineage>
</organism>
<evidence type="ECO:0000313" key="2">
    <source>
        <dbReference type="EMBL" id="CAL1396240.1"/>
    </source>
</evidence>
<sequence length="89" mass="9967">MRKDRRRYLLLIGVWGALALSSNKVISGAGAAANRPFKESLKVWHPTFIGEDLPGLCLMLSELNGLPFVKCQNLFSKLEKLICKKFCNT</sequence>
<keyword evidence="3" id="KW-1185">Reference proteome</keyword>
<evidence type="ECO:0000313" key="3">
    <source>
        <dbReference type="Proteomes" id="UP001497516"/>
    </source>
</evidence>
<keyword evidence="1" id="KW-0732">Signal</keyword>
<evidence type="ECO:0008006" key="4">
    <source>
        <dbReference type="Google" id="ProtNLM"/>
    </source>
</evidence>